<evidence type="ECO:0000313" key="3">
    <source>
        <dbReference type="EMBL" id="CAA0840169.1"/>
    </source>
</evidence>
<accession>A0A9N7NW17</accession>
<dbReference type="PANTHER" id="PTHR48475">
    <property type="entry name" value="RIBONUCLEASE H"/>
    <property type="match status" value="1"/>
</dbReference>
<feature type="non-terminal residue" evidence="3">
    <location>
        <position position="1"/>
    </location>
</feature>
<feature type="compositionally biased region" description="Basic residues" evidence="1">
    <location>
        <begin position="300"/>
        <end position="322"/>
    </location>
</feature>
<dbReference type="PANTHER" id="PTHR48475:SF2">
    <property type="entry name" value="RIBONUCLEASE H"/>
    <property type="match status" value="1"/>
</dbReference>
<dbReference type="Proteomes" id="UP001153555">
    <property type="component" value="Unassembled WGS sequence"/>
</dbReference>
<dbReference type="SUPFAM" id="SSF53098">
    <property type="entry name" value="Ribonuclease H-like"/>
    <property type="match status" value="1"/>
</dbReference>
<dbReference type="InterPro" id="IPR036397">
    <property type="entry name" value="RNaseH_sf"/>
</dbReference>
<reference evidence="3" key="1">
    <citation type="submission" date="2019-12" db="EMBL/GenBank/DDBJ databases">
        <authorList>
            <person name="Scholes J."/>
        </authorList>
    </citation>
    <scope>NUCLEOTIDE SEQUENCE</scope>
</reference>
<keyword evidence="4" id="KW-1185">Reference proteome</keyword>
<organism evidence="3 4">
    <name type="scientific">Striga hermonthica</name>
    <name type="common">Purple witchweed</name>
    <name type="synonym">Buchnera hermonthica</name>
    <dbReference type="NCBI Taxonomy" id="68872"/>
    <lineage>
        <taxon>Eukaryota</taxon>
        <taxon>Viridiplantae</taxon>
        <taxon>Streptophyta</taxon>
        <taxon>Embryophyta</taxon>
        <taxon>Tracheophyta</taxon>
        <taxon>Spermatophyta</taxon>
        <taxon>Magnoliopsida</taxon>
        <taxon>eudicotyledons</taxon>
        <taxon>Gunneridae</taxon>
        <taxon>Pentapetalae</taxon>
        <taxon>asterids</taxon>
        <taxon>lamiids</taxon>
        <taxon>Lamiales</taxon>
        <taxon>Orobanchaceae</taxon>
        <taxon>Buchnereae</taxon>
        <taxon>Striga</taxon>
    </lineage>
</organism>
<dbReference type="EMBL" id="CACSLK010031729">
    <property type="protein sequence ID" value="CAA0840169.1"/>
    <property type="molecule type" value="Genomic_DNA"/>
</dbReference>
<evidence type="ECO:0000256" key="1">
    <source>
        <dbReference type="SAM" id="MobiDB-lite"/>
    </source>
</evidence>
<evidence type="ECO:0000259" key="2">
    <source>
        <dbReference type="PROSITE" id="PS50994"/>
    </source>
</evidence>
<dbReference type="InterPro" id="IPR001584">
    <property type="entry name" value="Integrase_cat-core"/>
</dbReference>
<feature type="region of interest" description="Disordered" evidence="1">
    <location>
        <begin position="295"/>
        <end position="330"/>
    </location>
</feature>
<proteinExistence type="predicted"/>
<dbReference type="AlphaFoldDB" id="A0A9N7NW17"/>
<dbReference type="InterPro" id="IPR005162">
    <property type="entry name" value="Retrotrans_gag_dom"/>
</dbReference>
<name>A0A9N7NW17_STRHE</name>
<gene>
    <name evidence="3" type="ORF">SHERM_06592</name>
</gene>
<protein>
    <recommendedName>
        <fullName evidence="2">Integrase catalytic domain-containing protein</fullName>
    </recommendedName>
</protein>
<dbReference type="InterPro" id="IPR012337">
    <property type="entry name" value="RNaseH-like_sf"/>
</dbReference>
<dbReference type="PROSITE" id="PS50994">
    <property type="entry name" value="INTEGRASE"/>
    <property type="match status" value="1"/>
</dbReference>
<dbReference type="Gene3D" id="3.30.420.10">
    <property type="entry name" value="Ribonuclease H-like superfamily/Ribonuclease H"/>
    <property type="match status" value="1"/>
</dbReference>
<feature type="domain" description="Integrase catalytic" evidence="2">
    <location>
        <begin position="1"/>
        <end position="109"/>
    </location>
</feature>
<dbReference type="GO" id="GO:0003676">
    <property type="term" value="F:nucleic acid binding"/>
    <property type="evidence" value="ECO:0007669"/>
    <property type="project" value="InterPro"/>
</dbReference>
<evidence type="ECO:0000313" key="4">
    <source>
        <dbReference type="Proteomes" id="UP001153555"/>
    </source>
</evidence>
<dbReference type="OrthoDB" id="1744372at2759"/>
<comment type="caution">
    <text evidence="3">The sequence shown here is derived from an EMBL/GenBank/DDBJ whole genome shotgun (WGS) entry which is preliminary data.</text>
</comment>
<dbReference type="Pfam" id="PF03732">
    <property type="entry name" value="Retrotrans_gag"/>
    <property type="match status" value="1"/>
</dbReference>
<feature type="non-terminal residue" evidence="3">
    <location>
        <position position="342"/>
    </location>
</feature>
<dbReference type="GO" id="GO:0015074">
    <property type="term" value="P:DNA integration"/>
    <property type="evidence" value="ECO:0007669"/>
    <property type="project" value="InterPro"/>
</dbReference>
<sequence length="342" mass="39372">DQVPKVLISDNGTQFNGKQIRAWCEDMKIEQHFVSVSHPHANGQVEVTNRIILNGLKMRLEKASGTRVDELTSVLWAYKTTPRSTGETPFSLVYGMEALLPIEVELQSKWSSTYEQGQNEELMMAALDTIEELREQTSTRVETYKQRMRASHDRKVKVRRFEVGDFVWKRIDVLKHGKFLPQSFWGRIEHEFYHLQQGNTTVDEYIRTFTWMCLFTGDSVNTDVKKARKFLKWLNQRFCELVGIHGVMSYADTMQRAQEVESYLIPIAPVPSYYHTSQPAQTPIQYAQPISSVPPGSSLGKRKSNFHNKKIGKKGNFRKRNNHPTGIQACPRFAKSHSGECL</sequence>